<evidence type="ECO:0000256" key="3">
    <source>
        <dbReference type="ARBA" id="ARBA00022723"/>
    </source>
</evidence>
<organism evidence="9 10">
    <name type="scientific">Craterilacuibacter sinensis</name>
    <dbReference type="NCBI Taxonomy" id="2686017"/>
    <lineage>
        <taxon>Bacteria</taxon>
        <taxon>Pseudomonadati</taxon>
        <taxon>Pseudomonadota</taxon>
        <taxon>Betaproteobacteria</taxon>
        <taxon>Neisseriales</taxon>
        <taxon>Neisseriaceae</taxon>
        <taxon>Craterilacuibacter</taxon>
    </lineage>
</organism>
<evidence type="ECO:0000256" key="8">
    <source>
        <dbReference type="SAM" id="SignalP"/>
    </source>
</evidence>
<dbReference type="Proteomes" id="UP000467214">
    <property type="component" value="Unassembled WGS sequence"/>
</dbReference>
<feature type="chain" id="PRO_5032946323" evidence="8">
    <location>
        <begin position="20"/>
        <end position="143"/>
    </location>
</feature>
<keyword evidence="2 7" id="KW-0349">Heme</keyword>
<evidence type="ECO:0000256" key="1">
    <source>
        <dbReference type="ARBA" id="ARBA00022448"/>
    </source>
</evidence>
<dbReference type="GO" id="GO:0042597">
    <property type="term" value="C:periplasmic space"/>
    <property type="evidence" value="ECO:0007669"/>
    <property type="project" value="InterPro"/>
</dbReference>
<dbReference type="GO" id="GO:0009055">
    <property type="term" value="F:electron transfer activity"/>
    <property type="evidence" value="ECO:0007669"/>
    <property type="project" value="InterPro"/>
</dbReference>
<evidence type="ECO:0000313" key="9">
    <source>
        <dbReference type="EMBL" id="MXR36290.1"/>
    </source>
</evidence>
<keyword evidence="3 6" id="KW-0479">Metal-binding</keyword>
<evidence type="ECO:0000256" key="6">
    <source>
        <dbReference type="PIRSR" id="PIRSR000027-1"/>
    </source>
</evidence>
<keyword evidence="4" id="KW-0249">Electron transport</keyword>
<sequence length="143" mass="15571">MKPSLLLLCTLLCAQGVFADTPAQTRVKEFKTLLRSFESMGTVVRGRDAYRPDVFARQAATLKADAGKPFANFPAGSQADSRAKAEIWSQSARFKHEQATFLQRVDTLDAAARAKDMAAIRISYGAVAQSCKSCHDAFRGPAK</sequence>
<evidence type="ECO:0000256" key="5">
    <source>
        <dbReference type="ARBA" id="ARBA00023004"/>
    </source>
</evidence>
<dbReference type="Pfam" id="PF01322">
    <property type="entry name" value="Cytochrom_C_2"/>
    <property type="match status" value="1"/>
</dbReference>
<dbReference type="PIRSF" id="PIRSF000027">
    <property type="entry name" value="Cytc_c_prime"/>
    <property type="match status" value="1"/>
</dbReference>
<keyword evidence="1" id="KW-0813">Transport</keyword>
<keyword evidence="8" id="KW-0732">Signal</keyword>
<dbReference type="GO" id="GO:0005506">
    <property type="term" value="F:iron ion binding"/>
    <property type="evidence" value="ECO:0007669"/>
    <property type="project" value="InterPro"/>
</dbReference>
<dbReference type="InterPro" id="IPR012127">
    <property type="entry name" value="Cyt_c_prime"/>
</dbReference>
<dbReference type="Gene3D" id="1.20.120.10">
    <property type="entry name" value="Cytochrome c/b562"/>
    <property type="match status" value="1"/>
</dbReference>
<feature type="signal peptide" evidence="8">
    <location>
        <begin position="1"/>
        <end position="19"/>
    </location>
</feature>
<feature type="binding site" description="covalent" evidence="7">
    <location>
        <position position="134"/>
    </location>
    <ligand>
        <name>heme c</name>
        <dbReference type="ChEBI" id="CHEBI:61717"/>
    </ligand>
</feature>
<dbReference type="EMBL" id="WSSB01000003">
    <property type="protein sequence ID" value="MXR36290.1"/>
    <property type="molecule type" value="Genomic_DNA"/>
</dbReference>
<feature type="binding site" description="axial binding residue" evidence="6">
    <location>
        <position position="135"/>
    </location>
    <ligand>
        <name>heme c</name>
        <dbReference type="ChEBI" id="CHEBI:61717"/>
    </ligand>
    <ligandPart>
        <name>Fe</name>
        <dbReference type="ChEBI" id="CHEBI:18248"/>
    </ligandPart>
</feature>
<name>A0A845BLL8_9NEIS</name>
<accession>A0A845BLL8</accession>
<reference evidence="9 10" key="1">
    <citation type="submission" date="2019-12" db="EMBL/GenBank/DDBJ databases">
        <title>Neisseriaceae gen. nov. sp. Genome sequencing and assembly.</title>
        <authorList>
            <person name="Liu Z."/>
            <person name="Li A."/>
        </authorList>
    </citation>
    <scope>NUCLEOTIDE SEQUENCE [LARGE SCALE GENOMIC DNA]</scope>
    <source>
        <strain evidence="9 10">B2N2-7</strain>
    </source>
</reference>
<dbReference type="InterPro" id="IPR010980">
    <property type="entry name" value="Cyt_c/b562"/>
</dbReference>
<dbReference type="AlphaFoldDB" id="A0A845BLL8"/>
<evidence type="ECO:0000256" key="7">
    <source>
        <dbReference type="PIRSR" id="PIRSR000027-2"/>
    </source>
</evidence>
<dbReference type="GO" id="GO:0022900">
    <property type="term" value="P:electron transport chain"/>
    <property type="evidence" value="ECO:0007669"/>
    <property type="project" value="InterPro"/>
</dbReference>
<dbReference type="InterPro" id="IPR002321">
    <property type="entry name" value="Cyt_c_II"/>
</dbReference>
<keyword evidence="5 6" id="KW-0408">Iron</keyword>
<dbReference type="RefSeq" id="WP_160795240.1">
    <property type="nucleotide sequence ID" value="NZ_WSSB01000003.1"/>
</dbReference>
<evidence type="ECO:0000256" key="4">
    <source>
        <dbReference type="ARBA" id="ARBA00022982"/>
    </source>
</evidence>
<comment type="caution">
    <text evidence="9">The sequence shown here is derived from an EMBL/GenBank/DDBJ whole genome shotgun (WGS) entry which is preliminary data.</text>
</comment>
<keyword evidence="10" id="KW-1185">Reference proteome</keyword>
<evidence type="ECO:0000256" key="2">
    <source>
        <dbReference type="ARBA" id="ARBA00022617"/>
    </source>
</evidence>
<comment type="PTM">
    <text evidence="7">Binds 1 heme group per subunit.</text>
</comment>
<dbReference type="GO" id="GO:0020037">
    <property type="term" value="F:heme binding"/>
    <property type="evidence" value="ECO:0007669"/>
    <property type="project" value="InterPro"/>
</dbReference>
<dbReference type="SUPFAM" id="SSF47175">
    <property type="entry name" value="Cytochromes"/>
    <property type="match status" value="1"/>
</dbReference>
<proteinExistence type="predicted"/>
<feature type="binding site" description="covalent" evidence="7">
    <location>
        <position position="131"/>
    </location>
    <ligand>
        <name>heme c</name>
        <dbReference type="ChEBI" id="CHEBI:61717"/>
    </ligand>
</feature>
<evidence type="ECO:0000313" key="10">
    <source>
        <dbReference type="Proteomes" id="UP000467214"/>
    </source>
</evidence>
<protein>
    <submittedName>
        <fullName evidence="9">Cytochrome c</fullName>
    </submittedName>
</protein>
<dbReference type="PROSITE" id="PS51009">
    <property type="entry name" value="CYTCII"/>
    <property type="match status" value="1"/>
</dbReference>
<gene>
    <name evidence="9" type="ORF">GQF02_04790</name>
</gene>